<organism evidence="2 3">
    <name type="scientific">Microcella humidisoli</name>
    <dbReference type="NCBI Taxonomy" id="2963406"/>
    <lineage>
        <taxon>Bacteria</taxon>
        <taxon>Bacillati</taxon>
        <taxon>Actinomycetota</taxon>
        <taxon>Actinomycetes</taxon>
        <taxon>Micrococcales</taxon>
        <taxon>Microbacteriaceae</taxon>
        <taxon>Microcella</taxon>
    </lineage>
</organism>
<evidence type="ECO:0000256" key="1">
    <source>
        <dbReference type="SAM" id="MobiDB-lite"/>
    </source>
</evidence>
<evidence type="ECO:0000313" key="2">
    <source>
        <dbReference type="EMBL" id="UTT63098.1"/>
    </source>
</evidence>
<accession>A0ABY5FXR0</accession>
<dbReference type="Proteomes" id="UP001060039">
    <property type="component" value="Chromosome"/>
</dbReference>
<dbReference type="RefSeq" id="WP_255160231.1">
    <property type="nucleotide sequence ID" value="NZ_CP101497.1"/>
</dbReference>
<evidence type="ECO:0008006" key="4">
    <source>
        <dbReference type="Google" id="ProtNLM"/>
    </source>
</evidence>
<keyword evidence="3" id="KW-1185">Reference proteome</keyword>
<dbReference type="Gene3D" id="2.60.40.10">
    <property type="entry name" value="Immunoglobulins"/>
    <property type="match status" value="1"/>
</dbReference>
<proteinExistence type="predicted"/>
<name>A0ABY5FXR0_9MICO</name>
<dbReference type="InterPro" id="IPR013783">
    <property type="entry name" value="Ig-like_fold"/>
</dbReference>
<feature type="compositionally biased region" description="Low complexity" evidence="1">
    <location>
        <begin position="131"/>
        <end position="148"/>
    </location>
</feature>
<reference evidence="2" key="1">
    <citation type="submission" date="2022-07" db="EMBL/GenBank/DDBJ databases">
        <title>Taxonomic analysis of Microcella humidisoli nov. sp., isolated from riverside soil.</title>
        <authorList>
            <person name="Molina K.M."/>
            <person name="Kim S.B."/>
        </authorList>
    </citation>
    <scope>NUCLEOTIDE SEQUENCE</scope>
    <source>
        <strain evidence="2">MMS21-STM10</strain>
    </source>
</reference>
<protein>
    <recommendedName>
        <fullName evidence="4">SH3 domain-containing protein</fullName>
    </recommendedName>
</protein>
<gene>
    <name evidence="2" type="ORF">NNL39_03020</name>
</gene>
<feature type="region of interest" description="Disordered" evidence="1">
    <location>
        <begin position="131"/>
        <end position="166"/>
    </location>
</feature>
<evidence type="ECO:0000313" key="3">
    <source>
        <dbReference type="Proteomes" id="UP001060039"/>
    </source>
</evidence>
<sequence>MAISALSGWMISAGAVALSGVAGASIALSGVLAPPQPLDPGIGGVIQSTAAHACVDGPVVSELFAGDRVLVVAQSDDADWVAVRNPQRLGELLWVPISVIVLDDGEAAAVSVAPVGGQCASVTIVADPTPAAADPGAADPGAVEPPVDGSGGAAPPAPPAPARDTAAPRISSVTSQHPIVACDAGYTYPTASVITIAATDNVGVTAVRATWSGAYSGQATATRSGAVWVFTFDATGPGTQGPVQFAITAVDAAGNVSAPAGLTVPVDCLI</sequence>
<dbReference type="EMBL" id="CP101497">
    <property type="protein sequence ID" value="UTT63098.1"/>
    <property type="molecule type" value="Genomic_DNA"/>
</dbReference>